<comment type="similarity">
    <text evidence="1">Belongs to the nitronate monooxygenase family. NMO class I subfamily.</text>
</comment>
<keyword evidence="5 6" id="KW-0503">Monooxygenase</keyword>
<dbReference type="CDD" id="cd04730">
    <property type="entry name" value="NPD_like"/>
    <property type="match status" value="1"/>
</dbReference>
<accession>A0A345DAD7</accession>
<keyword evidence="3" id="KW-0288">FMN</keyword>
<dbReference type="OrthoDB" id="9778912at2"/>
<evidence type="ECO:0000256" key="2">
    <source>
        <dbReference type="ARBA" id="ARBA00022630"/>
    </source>
</evidence>
<dbReference type="InterPro" id="IPR013785">
    <property type="entry name" value="Aldolase_TIM"/>
</dbReference>
<proteinExistence type="inferred from homology"/>
<dbReference type="InterPro" id="IPR004136">
    <property type="entry name" value="NMO"/>
</dbReference>
<dbReference type="GO" id="GO:0018580">
    <property type="term" value="F:nitronate monooxygenase activity"/>
    <property type="evidence" value="ECO:0007669"/>
    <property type="project" value="UniProtKB-EC"/>
</dbReference>
<dbReference type="SUPFAM" id="SSF51412">
    <property type="entry name" value="Inosine monophosphate dehydrogenase (IMPDH)"/>
    <property type="match status" value="1"/>
</dbReference>
<evidence type="ECO:0000256" key="1">
    <source>
        <dbReference type="ARBA" id="ARBA00009881"/>
    </source>
</evidence>
<dbReference type="KEGG" id="hyf:DTO96_101055"/>
<protein>
    <submittedName>
        <fullName evidence="6">Nitronate monooxygenase</fullName>
        <ecNumber evidence="6">1.13.12.16</ecNumber>
    </submittedName>
</protein>
<evidence type="ECO:0000313" key="7">
    <source>
        <dbReference type="Proteomes" id="UP000252182"/>
    </source>
</evidence>
<dbReference type="PANTHER" id="PTHR42747">
    <property type="entry name" value="NITRONATE MONOOXYGENASE-RELATED"/>
    <property type="match status" value="1"/>
</dbReference>
<gene>
    <name evidence="6" type="ORF">DTO96_101055</name>
</gene>
<dbReference type="PANTHER" id="PTHR42747:SF4">
    <property type="entry name" value="BLR1330 PROTEIN"/>
    <property type="match status" value="1"/>
</dbReference>
<dbReference type="Pfam" id="PF03060">
    <property type="entry name" value="NMO"/>
    <property type="match status" value="1"/>
</dbReference>
<keyword evidence="7" id="KW-1185">Reference proteome</keyword>
<dbReference type="AlphaFoldDB" id="A0A345DAD7"/>
<name>A0A345DAD7_9BURK</name>
<dbReference type="Gene3D" id="3.20.20.70">
    <property type="entry name" value="Aldolase class I"/>
    <property type="match status" value="1"/>
</dbReference>
<keyword evidence="2" id="KW-0285">Flavoprotein</keyword>
<dbReference type="FunFam" id="3.20.20.70:FF:000210">
    <property type="entry name" value="2-nitropropane dioxygenase"/>
    <property type="match status" value="1"/>
</dbReference>
<sequence>MSLPASLQHLRLPVICAPMFIVSNPKLVVEQCKAGVVGSFPALNARGDGALNEWLTGIKAELAADKAAGGSPAPFAVNQIVHPSNNRLAEDIQVCLSHQVPVFITSLQAPPKELVDGAHAYGGIVLHDVINVRHAKKALEAGVDGLILVAAGAGGHAGMLSPFALVGEIRKFYDGLIVLSGSIATGDAILSAQAMGADLAYMGTRFICTTEANADAAYKQGIIDAAANDVIYTNLFTGVHGNYLRQSIVTAGLDPDNLPVADKTKMNFGSGGNSAAKAWKDIWGVGQGVGLIDDAPSTAELVNHLEAEYKAARGRLAL</sequence>
<evidence type="ECO:0000256" key="5">
    <source>
        <dbReference type="ARBA" id="ARBA00023033"/>
    </source>
</evidence>
<dbReference type="RefSeq" id="WP_114562535.1">
    <property type="nucleotide sequence ID" value="NZ_CP031124.1"/>
</dbReference>
<evidence type="ECO:0000313" key="6">
    <source>
        <dbReference type="EMBL" id="AXF85325.1"/>
    </source>
</evidence>
<reference evidence="7" key="1">
    <citation type="submission" date="2018-07" db="EMBL/GenBank/DDBJ databases">
        <authorList>
            <person name="Kim H."/>
        </authorList>
    </citation>
    <scope>NUCLEOTIDE SEQUENCE [LARGE SCALE GENOMIC DNA]</scope>
    <source>
        <strain evidence="7">F02</strain>
    </source>
</reference>
<evidence type="ECO:0000256" key="4">
    <source>
        <dbReference type="ARBA" id="ARBA00023002"/>
    </source>
</evidence>
<evidence type="ECO:0000256" key="3">
    <source>
        <dbReference type="ARBA" id="ARBA00022643"/>
    </source>
</evidence>
<keyword evidence="4 6" id="KW-0560">Oxidoreductase</keyword>
<dbReference type="EC" id="1.13.12.16" evidence="6"/>
<dbReference type="EMBL" id="CP031124">
    <property type="protein sequence ID" value="AXF85325.1"/>
    <property type="molecule type" value="Genomic_DNA"/>
</dbReference>
<organism evidence="6 7">
    <name type="scientific">Ephemeroptericola cinctiostellae</name>
    <dbReference type="NCBI Taxonomy" id="2268024"/>
    <lineage>
        <taxon>Bacteria</taxon>
        <taxon>Pseudomonadati</taxon>
        <taxon>Pseudomonadota</taxon>
        <taxon>Betaproteobacteria</taxon>
        <taxon>Burkholderiales</taxon>
        <taxon>Burkholderiaceae</taxon>
        <taxon>Ephemeroptericola</taxon>
    </lineage>
</organism>
<dbReference type="Proteomes" id="UP000252182">
    <property type="component" value="Chromosome"/>
</dbReference>